<dbReference type="InterPro" id="IPR018060">
    <property type="entry name" value="HTH_AraC"/>
</dbReference>
<evidence type="ECO:0000313" key="7">
    <source>
        <dbReference type="EMBL" id="KFN10314.1"/>
    </source>
</evidence>
<reference evidence="7 9" key="1">
    <citation type="submission" date="2014-04" db="EMBL/GenBank/DDBJ databases">
        <authorList>
            <person name="Bishop-Lilly K.A."/>
            <person name="Broomall S.M."/>
            <person name="Chain P.S."/>
            <person name="Chertkov O."/>
            <person name="Coyne S.R."/>
            <person name="Daligault H.E."/>
            <person name="Davenport K.W."/>
            <person name="Erkkila T."/>
            <person name="Frey K.G."/>
            <person name="Gibbons H.S."/>
            <person name="Gu W."/>
            <person name="Jaissle J."/>
            <person name="Johnson S.L."/>
            <person name="Koroleva G.I."/>
            <person name="Ladner J.T."/>
            <person name="Lo C.-C."/>
            <person name="Minogue T.D."/>
            <person name="Munk C."/>
            <person name="Palacios G.F."/>
            <person name="Redden C.L."/>
            <person name="Rosenzweig C.N."/>
            <person name="Scholz M.B."/>
            <person name="Teshima H."/>
            <person name="Xu Y."/>
        </authorList>
    </citation>
    <scope>NUCLEOTIDE SEQUENCE [LARGE SCALE GENOMIC DNA]</scope>
    <source>
        <strain evidence="7 9">8244</strain>
    </source>
</reference>
<evidence type="ECO:0000256" key="4">
    <source>
        <dbReference type="PROSITE-ProRule" id="PRU00169"/>
    </source>
</evidence>
<keyword evidence="2" id="KW-0238">DNA-binding</keyword>
<dbReference type="EMBL" id="JMQA01000018">
    <property type="protein sequence ID" value="KFN10314.1"/>
    <property type="molecule type" value="Genomic_DNA"/>
</dbReference>
<sequence length="543" mass="62056">MNALVVDDDYYVVTALEKKIDWGALGIETVYTANNVAQAREILQEHPVQILISDIEMPQGSGLELLAWIREEQYAVQAIFLTNYADFNYAQKAIELQSFEYFLKPIEFDKLMLIIQKAAARAKEQQNQEKAIQEGYFWQKNQAKIVEYFWRKLVSLSVPAPVKPAAVAQAMEEQPLSYRMTDLFQPVLIQLFPFSGSMGREEKGLFDFALLNVLYELLQDDPRFSVETILEYKDYNWIAILKWNRPPETAALERLCACLIQRAGQYLKCDACCCLGLSGKLEGIGPVLHQLVAMNENLAKTRNQIYLAERDYAPSRPEYAPPDLARLEQLLDQNDPAAFLEETSRYLRDRLNHRKLDTASLSLFRLDIVQLVYAFLKMKGIEAHKLYAGRANDQLLAQSLHSLEDMEEYVKYLVNTAMAYRNFAAEPKTVAEEIKQYIHAHYGDELTRSDLAEVVYLNPDYLARLFKKETGVSLGSYVIQVRISAAKQLLKTTNLSVYAVANKVGYANYSYFSKLFKQEVGVTPNEYKKKPRGSELQAAAERG</sequence>
<dbReference type="SUPFAM" id="SSF52172">
    <property type="entry name" value="CheY-like"/>
    <property type="match status" value="1"/>
</dbReference>
<dbReference type="InterPro" id="IPR018062">
    <property type="entry name" value="HTH_AraC-typ_CS"/>
</dbReference>
<protein>
    <submittedName>
        <fullName evidence="7">Helix-turn-helix domain protein</fullName>
    </submittedName>
    <submittedName>
        <fullName evidence="8">Response regulator</fullName>
    </submittedName>
</protein>
<dbReference type="PANTHER" id="PTHR43280:SF2">
    <property type="entry name" value="HTH-TYPE TRANSCRIPTIONAL REGULATOR EXSA"/>
    <property type="match status" value="1"/>
</dbReference>
<evidence type="ECO:0000256" key="2">
    <source>
        <dbReference type="ARBA" id="ARBA00023125"/>
    </source>
</evidence>
<dbReference type="PROSITE" id="PS00041">
    <property type="entry name" value="HTH_ARAC_FAMILY_1"/>
    <property type="match status" value="1"/>
</dbReference>
<dbReference type="InterPro" id="IPR011006">
    <property type="entry name" value="CheY-like_superfamily"/>
</dbReference>
<dbReference type="SMART" id="SM00342">
    <property type="entry name" value="HTH_ARAC"/>
    <property type="match status" value="1"/>
</dbReference>
<dbReference type="Gene3D" id="1.10.10.60">
    <property type="entry name" value="Homeodomain-like"/>
    <property type="match status" value="2"/>
</dbReference>
<dbReference type="GO" id="GO:0000160">
    <property type="term" value="P:phosphorelay signal transduction system"/>
    <property type="evidence" value="ECO:0007669"/>
    <property type="project" value="InterPro"/>
</dbReference>
<dbReference type="PATRIC" id="fig|44252.3.peg.1507"/>
<dbReference type="GeneID" id="77011791"/>
<evidence type="ECO:0000256" key="3">
    <source>
        <dbReference type="ARBA" id="ARBA00023163"/>
    </source>
</evidence>
<keyword evidence="1" id="KW-0805">Transcription regulation</keyword>
<dbReference type="PROSITE" id="PS01124">
    <property type="entry name" value="HTH_ARAC_FAMILY_2"/>
    <property type="match status" value="1"/>
</dbReference>
<evidence type="ECO:0000259" key="6">
    <source>
        <dbReference type="PROSITE" id="PS50110"/>
    </source>
</evidence>
<dbReference type="OrthoDB" id="1974963at2"/>
<dbReference type="HOGENOM" id="CLU_000445_5_0_9"/>
<keyword evidence="9" id="KW-1185">Reference proteome</keyword>
<dbReference type="Gene3D" id="3.40.50.2300">
    <property type="match status" value="1"/>
</dbReference>
<organism evidence="7 9">
    <name type="scientific">Paenibacillus macerans</name>
    <name type="common">Bacillus macerans</name>
    <dbReference type="NCBI Taxonomy" id="44252"/>
    <lineage>
        <taxon>Bacteria</taxon>
        <taxon>Bacillati</taxon>
        <taxon>Bacillota</taxon>
        <taxon>Bacilli</taxon>
        <taxon>Bacillales</taxon>
        <taxon>Paenibacillaceae</taxon>
        <taxon>Paenibacillus</taxon>
    </lineage>
</organism>
<proteinExistence type="predicted"/>
<reference evidence="8 10" key="2">
    <citation type="submission" date="2019-11" db="EMBL/GenBank/DDBJ databases">
        <title>Draft genome sequences of five Paenibacillus species of dairy origin.</title>
        <authorList>
            <person name="Olajide A.M."/>
            <person name="Chen S."/>
            <person name="Lapointe G."/>
        </authorList>
    </citation>
    <scope>NUCLEOTIDE SEQUENCE [LARGE SCALE GENOMIC DNA]</scope>
    <source>
        <strain evidence="8 10">3CT49</strain>
    </source>
</reference>
<comment type="caution">
    <text evidence="7">The sequence shown here is derived from an EMBL/GenBank/DDBJ whole genome shotgun (WGS) entry which is preliminary data.</text>
</comment>
<dbReference type="RefSeq" id="WP_036620219.1">
    <property type="nucleotide sequence ID" value="NZ_BGML01000010.1"/>
</dbReference>
<evidence type="ECO:0000259" key="5">
    <source>
        <dbReference type="PROSITE" id="PS01124"/>
    </source>
</evidence>
<dbReference type="SMART" id="SM00448">
    <property type="entry name" value="REC"/>
    <property type="match status" value="1"/>
</dbReference>
<evidence type="ECO:0000313" key="9">
    <source>
        <dbReference type="Proteomes" id="UP000029278"/>
    </source>
</evidence>
<evidence type="ECO:0000313" key="8">
    <source>
        <dbReference type="EMBL" id="MUG22065.1"/>
    </source>
</evidence>
<dbReference type="InterPro" id="IPR001789">
    <property type="entry name" value="Sig_transdc_resp-reg_receiver"/>
</dbReference>
<name>A0A090ZG57_PAEMA</name>
<gene>
    <name evidence="7" type="ORF">DJ90_1048</name>
    <name evidence="8" type="ORF">GNQ08_06445</name>
</gene>
<dbReference type="InterPro" id="IPR009057">
    <property type="entry name" value="Homeodomain-like_sf"/>
</dbReference>
<dbReference type="Proteomes" id="UP000029278">
    <property type="component" value="Unassembled WGS sequence"/>
</dbReference>
<dbReference type="Pfam" id="PF00072">
    <property type="entry name" value="Response_reg"/>
    <property type="match status" value="1"/>
</dbReference>
<dbReference type="InterPro" id="IPR020449">
    <property type="entry name" value="Tscrpt_reg_AraC-type_HTH"/>
</dbReference>
<accession>A0A090ZG57</accession>
<dbReference type="PROSITE" id="PS50110">
    <property type="entry name" value="RESPONSE_REGULATORY"/>
    <property type="match status" value="1"/>
</dbReference>
<dbReference type="GO" id="GO:0003700">
    <property type="term" value="F:DNA-binding transcription factor activity"/>
    <property type="evidence" value="ECO:0007669"/>
    <property type="project" value="InterPro"/>
</dbReference>
<dbReference type="PRINTS" id="PR00032">
    <property type="entry name" value="HTHARAC"/>
</dbReference>
<keyword evidence="4" id="KW-0597">Phosphoprotein</keyword>
<dbReference type="PANTHER" id="PTHR43280">
    <property type="entry name" value="ARAC-FAMILY TRANSCRIPTIONAL REGULATOR"/>
    <property type="match status" value="1"/>
</dbReference>
<dbReference type="Proteomes" id="UP000442469">
    <property type="component" value="Unassembled WGS sequence"/>
</dbReference>
<dbReference type="SUPFAM" id="SSF46689">
    <property type="entry name" value="Homeodomain-like"/>
    <property type="match status" value="2"/>
</dbReference>
<feature type="domain" description="HTH araC/xylS-type" evidence="5">
    <location>
        <begin position="432"/>
        <end position="530"/>
    </location>
</feature>
<dbReference type="CDD" id="cd17536">
    <property type="entry name" value="REC_YesN-like"/>
    <property type="match status" value="1"/>
</dbReference>
<dbReference type="GO" id="GO:0043565">
    <property type="term" value="F:sequence-specific DNA binding"/>
    <property type="evidence" value="ECO:0007669"/>
    <property type="project" value="InterPro"/>
</dbReference>
<feature type="modified residue" description="4-aspartylphosphate" evidence="4">
    <location>
        <position position="54"/>
    </location>
</feature>
<evidence type="ECO:0000256" key="1">
    <source>
        <dbReference type="ARBA" id="ARBA00023015"/>
    </source>
</evidence>
<feature type="domain" description="Response regulatory" evidence="6">
    <location>
        <begin position="2"/>
        <end position="119"/>
    </location>
</feature>
<dbReference type="AlphaFoldDB" id="A0A090ZG57"/>
<dbReference type="EMBL" id="WNZZ01000003">
    <property type="protein sequence ID" value="MUG22065.1"/>
    <property type="molecule type" value="Genomic_DNA"/>
</dbReference>
<dbReference type="STRING" id="44252.DJ90_1048"/>
<dbReference type="Pfam" id="PF12833">
    <property type="entry name" value="HTH_18"/>
    <property type="match status" value="1"/>
</dbReference>
<keyword evidence="3" id="KW-0804">Transcription</keyword>
<evidence type="ECO:0000313" key="10">
    <source>
        <dbReference type="Proteomes" id="UP000442469"/>
    </source>
</evidence>